<evidence type="ECO:0000313" key="2">
    <source>
        <dbReference type="EMBL" id="SEB81290.1"/>
    </source>
</evidence>
<dbReference type="SUPFAM" id="SSF46785">
    <property type="entry name" value="Winged helix' DNA-binding domain"/>
    <property type="match status" value="1"/>
</dbReference>
<protein>
    <submittedName>
        <fullName evidence="2">Transcriptional regulator PadR-like family protein</fullName>
    </submittedName>
</protein>
<accession>A0A1H4MDX6</accession>
<keyword evidence="3" id="KW-1185">Reference proteome</keyword>
<dbReference type="AlphaFoldDB" id="A0A1H4MDX6"/>
<evidence type="ECO:0000313" key="3">
    <source>
        <dbReference type="Proteomes" id="UP000199183"/>
    </source>
</evidence>
<dbReference type="PANTHER" id="PTHR43252">
    <property type="entry name" value="TRANSCRIPTIONAL REGULATOR YQJI"/>
    <property type="match status" value="1"/>
</dbReference>
<dbReference type="InterPro" id="IPR036388">
    <property type="entry name" value="WH-like_DNA-bd_sf"/>
</dbReference>
<evidence type="ECO:0000259" key="1">
    <source>
        <dbReference type="Pfam" id="PF03551"/>
    </source>
</evidence>
<dbReference type="OrthoDB" id="8443918at2"/>
<dbReference type="InterPro" id="IPR005149">
    <property type="entry name" value="Tscrpt_reg_PadR_N"/>
</dbReference>
<dbReference type="InterPro" id="IPR036390">
    <property type="entry name" value="WH_DNA-bd_sf"/>
</dbReference>
<dbReference type="Proteomes" id="UP000199183">
    <property type="component" value="Unassembled WGS sequence"/>
</dbReference>
<gene>
    <name evidence="2" type="ORF">SAMN04489806_1842</name>
</gene>
<organism evidence="2 3">
    <name type="scientific">Paramicrobacterium humi</name>
    <dbReference type="NCBI Taxonomy" id="640635"/>
    <lineage>
        <taxon>Bacteria</taxon>
        <taxon>Bacillati</taxon>
        <taxon>Actinomycetota</taxon>
        <taxon>Actinomycetes</taxon>
        <taxon>Micrococcales</taxon>
        <taxon>Microbacteriaceae</taxon>
        <taxon>Paramicrobacterium</taxon>
    </lineage>
</organism>
<name>A0A1H4MDX6_9MICO</name>
<feature type="domain" description="Transcription regulator PadR N-terminal" evidence="1">
    <location>
        <begin position="12"/>
        <end position="87"/>
    </location>
</feature>
<dbReference type="PANTHER" id="PTHR43252:SF7">
    <property type="entry name" value="TRANSCRIPTIONAL REGULATOR YQJI"/>
    <property type="match status" value="1"/>
</dbReference>
<dbReference type="STRING" id="640635.SAMN04489806_1842"/>
<sequence length="208" mass="23262">MTDAPSPMTVAVLGYLAERPMHPYEICQVAVHRGEDSLVKISPGSVYRAVYRLAEDGCARALDTEREGARPERTPFEITDAGRRLLADSVAAMLGTVAPEFPAFPLALAECHTLPLDRVIELLESRTTELQRLLDDVGQAQATAREGQVPTMYLLQHSHERARLLAEIGWLENLIRELRDGSIPWRDERDTDTREAAYERARSVVITN</sequence>
<dbReference type="EMBL" id="FNRY01000001">
    <property type="protein sequence ID" value="SEB81290.1"/>
    <property type="molecule type" value="Genomic_DNA"/>
</dbReference>
<reference evidence="2 3" key="1">
    <citation type="submission" date="2016-10" db="EMBL/GenBank/DDBJ databases">
        <authorList>
            <person name="de Groot N.N."/>
        </authorList>
    </citation>
    <scope>NUCLEOTIDE SEQUENCE [LARGE SCALE GENOMIC DNA]</scope>
    <source>
        <strain evidence="2 3">DSM 21799</strain>
    </source>
</reference>
<proteinExistence type="predicted"/>
<dbReference type="Pfam" id="PF03551">
    <property type="entry name" value="PadR"/>
    <property type="match status" value="1"/>
</dbReference>
<dbReference type="RefSeq" id="WP_091182961.1">
    <property type="nucleotide sequence ID" value="NZ_FNRY01000001.1"/>
</dbReference>
<dbReference type="Gene3D" id="1.10.10.10">
    <property type="entry name" value="Winged helix-like DNA-binding domain superfamily/Winged helix DNA-binding domain"/>
    <property type="match status" value="1"/>
</dbReference>